<dbReference type="Proteomes" id="UP001596072">
    <property type="component" value="Unassembled WGS sequence"/>
</dbReference>
<dbReference type="InterPro" id="IPR000182">
    <property type="entry name" value="GNAT_dom"/>
</dbReference>
<name>A0ABW0ZD96_9ACTN</name>
<feature type="domain" description="N-acetyltransferase" evidence="3">
    <location>
        <begin position="5"/>
        <end position="161"/>
    </location>
</feature>
<evidence type="ECO:0000313" key="5">
    <source>
        <dbReference type="Proteomes" id="UP001596072"/>
    </source>
</evidence>
<dbReference type="Pfam" id="PF00583">
    <property type="entry name" value="Acetyltransf_1"/>
    <property type="match status" value="1"/>
</dbReference>
<evidence type="ECO:0000259" key="3">
    <source>
        <dbReference type="PROSITE" id="PS51186"/>
    </source>
</evidence>
<evidence type="ECO:0000256" key="1">
    <source>
        <dbReference type="ARBA" id="ARBA00022679"/>
    </source>
</evidence>
<accession>A0ABW0ZD96</accession>
<dbReference type="SUPFAM" id="SSF55729">
    <property type="entry name" value="Acyl-CoA N-acyltransferases (Nat)"/>
    <property type="match status" value="1"/>
</dbReference>
<keyword evidence="2 4" id="KW-0012">Acyltransferase</keyword>
<dbReference type="Gene3D" id="3.40.630.30">
    <property type="match status" value="1"/>
</dbReference>
<dbReference type="PANTHER" id="PTHR10545">
    <property type="entry name" value="DIAMINE N-ACETYLTRANSFERASE"/>
    <property type="match status" value="1"/>
</dbReference>
<sequence length="161" mass="17603">MELPEGVRAATPEDVPDILRLIRELAIYEREPDAVATTEDELQTWLFGPDAVASVLVAELGGRAVGIALWFRTYSTWTGVPGIHLEDLFVEPEHRGSGLGKALLAGLARIAVSRGYARLEWAVLDWNEPSIAFYEALGARPMKEWSTYRLAGADLEALGGP</sequence>
<proteinExistence type="predicted"/>
<organism evidence="4 5">
    <name type="scientific">Nocardioides vastitatis</name>
    <dbReference type="NCBI Taxonomy" id="2568655"/>
    <lineage>
        <taxon>Bacteria</taxon>
        <taxon>Bacillati</taxon>
        <taxon>Actinomycetota</taxon>
        <taxon>Actinomycetes</taxon>
        <taxon>Propionibacteriales</taxon>
        <taxon>Nocardioidaceae</taxon>
        <taxon>Nocardioides</taxon>
    </lineage>
</organism>
<dbReference type="CDD" id="cd04301">
    <property type="entry name" value="NAT_SF"/>
    <property type="match status" value="1"/>
</dbReference>
<protein>
    <submittedName>
        <fullName evidence="4">GNAT family N-acetyltransferase</fullName>
        <ecNumber evidence="4">2.3.-.-</ecNumber>
    </submittedName>
</protein>
<evidence type="ECO:0000313" key="4">
    <source>
        <dbReference type="EMBL" id="MFC5727958.1"/>
    </source>
</evidence>
<gene>
    <name evidence="4" type="ORF">ACFPQB_03455</name>
</gene>
<dbReference type="PANTHER" id="PTHR10545:SF29">
    <property type="entry name" value="GH14572P-RELATED"/>
    <property type="match status" value="1"/>
</dbReference>
<keyword evidence="5" id="KW-1185">Reference proteome</keyword>
<dbReference type="InterPro" id="IPR051016">
    <property type="entry name" value="Diverse_Substrate_AcTransf"/>
</dbReference>
<dbReference type="EC" id="2.3.-.-" evidence="4"/>
<dbReference type="GO" id="GO:0016746">
    <property type="term" value="F:acyltransferase activity"/>
    <property type="evidence" value="ECO:0007669"/>
    <property type="project" value="UniProtKB-KW"/>
</dbReference>
<dbReference type="InterPro" id="IPR016181">
    <property type="entry name" value="Acyl_CoA_acyltransferase"/>
</dbReference>
<comment type="caution">
    <text evidence="4">The sequence shown here is derived from an EMBL/GenBank/DDBJ whole genome shotgun (WGS) entry which is preliminary data.</text>
</comment>
<dbReference type="EMBL" id="JBHSNS010000001">
    <property type="protein sequence ID" value="MFC5727958.1"/>
    <property type="molecule type" value="Genomic_DNA"/>
</dbReference>
<dbReference type="RefSeq" id="WP_136436680.1">
    <property type="nucleotide sequence ID" value="NZ_JBHSNS010000001.1"/>
</dbReference>
<keyword evidence="1 4" id="KW-0808">Transferase</keyword>
<evidence type="ECO:0000256" key="2">
    <source>
        <dbReference type="ARBA" id="ARBA00023315"/>
    </source>
</evidence>
<reference evidence="5" key="1">
    <citation type="journal article" date="2019" name="Int. J. Syst. Evol. Microbiol.">
        <title>The Global Catalogue of Microorganisms (GCM) 10K type strain sequencing project: providing services to taxonomists for standard genome sequencing and annotation.</title>
        <authorList>
            <consortium name="The Broad Institute Genomics Platform"/>
            <consortium name="The Broad Institute Genome Sequencing Center for Infectious Disease"/>
            <person name="Wu L."/>
            <person name="Ma J."/>
        </authorList>
    </citation>
    <scope>NUCLEOTIDE SEQUENCE [LARGE SCALE GENOMIC DNA]</scope>
    <source>
        <strain evidence="5">YIM 94188</strain>
    </source>
</reference>
<dbReference type="PROSITE" id="PS51186">
    <property type="entry name" value="GNAT"/>
    <property type="match status" value="1"/>
</dbReference>